<accession>A0A1E4SKN2</accession>
<keyword evidence="1" id="KW-0175">Coiled coil</keyword>
<dbReference type="Proteomes" id="UP000094285">
    <property type="component" value="Unassembled WGS sequence"/>
</dbReference>
<sequence length="138" mass="15644">MDDTDKPDPILKQVPLVKNPSFQPPKPVTLKTNYAKLIPTLSKSSVPPKINLSEDDLRKWLNEIQALKAKVANLEDPSDLDVQKYEEWVQLQQAKVAPGFYSFEGVMQPSKREIVPEKVVLEDQEVNELDKVFGKSTI</sequence>
<keyword evidence="4" id="KW-1185">Reference proteome</keyword>
<evidence type="ECO:0000313" key="4">
    <source>
        <dbReference type="Proteomes" id="UP000094285"/>
    </source>
</evidence>
<evidence type="ECO:0000256" key="1">
    <source>
        <dbReference type="SAM" id="Coils"/>
    </source>
</evidence>
<dbReference type="AlphaFoldDB" id="A0A1E4SKN2"/>
<feature type="region of interest" description="Disordered" evidence="2">
    <location>
        <begin position="1"/>
        <end position="25"/>
    </location>
</feature>
<dbReference type="OrthoDB" id="5344687at2759"/>
<organism evidence="3 4">
    <name type="scientific">Suhomyces tanzawaensis NRRL Y-17324</name>
    <dbReference type="NCBI Taxonomy" id="984487"/>
    <lineage>
        <taxon>Eukaryota</taxon>
        <taxon>Fungi</taxon>
        <taxon>Dikarya</taxon>
        <taxon>Ascomycota</taxon>
        <taxon>Saccharomycotina</taxon>
        <taxon>Pichiomycetes</taxon>
        <taxon>Debaryomycetaceae</taxon>
        <taxon>Suhomyces</taxon>
    </lineage>
</organism>
<evidence type="ECO:0000256" key="2">
    <source>
        <dbReference type="SAM" id="MobiDB-lite"/>
    </source>
</evidence>
<dbReference type="EMBL" id="KV453911">
    <property type="protein sequence ID" value="ODV80066.1"/>
    <property type="molecule type" value="Genomic_DNA"/>
</dbReference>
<feature type="coiled-coil region" evidence="1">
    <location>
        <begin position="50"/>
        <end position="77"/>
    </location>
</feature>
<reference evidence="4" key="1">
    <citation type="submission" date="2016-05" db="EMBL/GenBank/DDBJ databases">
        <title>Comparative genomics of biotechnologically important yeasts.</title>
        <authorList>
            <consortium name="DOE Joint Genome Institute"/>
            <person name="Riley R."/>
            <person name="Haridas S."/>
            <person name="Wolfe K.H."/>
            <person name="Lopes M.R."/>
            <person name="Hittinger C.T."/>
            <person name="Goker M."/>
            <person name="Salamov A."/>
            <person name="Wisecaver J."/>
            <person name="Long T.M."/>
            <person name="Aerts A.L."/>
            <person name="Barry K."/>
            <person name="Choi C."/>
            <person name="Clum A."/>
            <person name="Coughlan A.Y."/>
            <person name="Deshpande S."/>
            <person name="Douglass A.P."/>
            <person name="Hanson S.J."/>
            <person name="Klenk H.-P."/>
            <person name="Labutti K."/>
            <person name="Lapidus A."/>
            <person name="Lindquist E."/>
            <person name="Lipzen A."/>
            <person name="Meier-Kolthoff J.P."/>
            <person name="Ohm R.A."/>
            <person name="Otillar R.P."/>
            <person name="Pangilinan J."/>
            <person name="Peng Y."/>
            <person name="Rokas A."/>
            <person name="Rosa C.A."/>
            <person name="Scheuner C."/>
            <person name="Sibirny A.A."/>
            <person name="Slot J.C."/>
            <person name="Stielow J.B."/>
            <person name="Sun H."/>
            <person name="Kurtzman C.P."/>
            <person name="Blackwell M."/>
            <person name="Grigoriev I.V."/>
            <person name="Jeffries T.W."/>
        </authorList>
    </citation>
    <scope>NUCLEOTIDE SEQUENCE [LARGE SCALE GENOMIC DNA]</scope>
    <source>
        <strain evidence="4">NRRL Y-17324</strain>
    </source>
</reference>
<proteinExistence type="predicted"/>
<dbReference type="GeneID" id="30982689"/>
<protein>
    <submittedName>
        <fullName evidence="3">Uncharacterized protein</fullName>
    </submittedName>
</protein>
<dbReference type="STRING" id="984487.A0A1E4SKN2"/>
<evidence type="ECO:0000313" key="3">
    <source>
        <dbReference type="EMBL" id="ODV80066.1"/>
    </source>
</evidence>
<gene>
    <name evidence="3" type="ORF">CANTADRAFT_339401</name>
</gene>
<name>A0A1E4SKN2_9ASCO</name>
<dbReference type="RefSeq" id="XP_020065188.1">
    <property type="nucleotide sequence ID" value="XM_020208552.1"/>
</dbReference>